<feature type="domain" description="Orn/DAP/Arg decarboxylase 2 N-terminal" evidence="5">
    <location>
        <begin position="17"/>
        <end position="295"/>
    </location>
</feature>
<dbReference type="EMBL" id="BRXW01000161">
    <property type="protein sequence ID" value="GMI11331.1"/>
    <property type="molecule type" value="Genomic_DNA"/>
</dbReference>
<dbReference type="Pfam" id="PF02784">
    <property type="entry name" value="Orn_Arg_deC_N"/>
    <property type="match status" value="1"/>
</dbReference>
<sequence length="423" mass="46139">MVDDGFTLCDLSVVPLKLSSFTSSFRKIVIPFFAVKCHPDPRVLLSLTSSPLPCGFDCASMEEIRAVPPFSSKKIIYANPQKSNQGIKFSLNRNVYNMTFDSEYELLKVASVAREMEEQREIGMILRLLVPDDHSKVPLGEKFGAPPEKAIELYNEMRENFDDVLTFIGISFHVGSGAHDPSSYKNAICIAKDVLLSLNAAVEIDNNNMRNGSSDYKPLWLLDIGGGFPGFDGGGADEGRFDTSVVTSSTYPLPPPPPPPGLTTKQIADAIFPTIESIVTNYGFTVVAEPGRFFVEAAFALCCRVYSVKFSKDAEDEAEYFISQGVDGVFKDVKLCNETFTPAALRVQEEGNGPDSFFADCIAADLIKATIRGPSGAANDVVCRDVLLPRLCVGDWLVFDRMGAYTTSIAGLGSKSSKIYLTK</sequence>
<comment type="cofactor">
    <cofactor evidence="1">
        <name>pyridoxal 5'-phosphate</name>
        <dbReference type="ChEBI" id="CHEBI:597326"/>
    </cofactor>
</comment>
<keyword evidence="7" id="KW-1185">Reference proteome</keyword>
<dbReference type="OrthoDB" id="5034579at2759"/>
<dbReference type="InterPro" id="IPR009006">
    <property type="entry name" value="Ala_racemase/Decarboxylase_C"/>
</dbReference>
<dbReference type="InterPro" id="IPR002433">
    <property type="entry name" value="Orn_de-COase"/>
</dbReference>
<dbReference type="InterPro" id="IPR000183">
    <property type="entry name" value="Orn/DAP/Arg_de-COase"/>
</dbReference>
<gene>
    <name evidence="6" type="ORF">TrLO_g7766</name>
</gene>
<dbReference type="InterPro" id="IPR022657">
    <property type="entry name" value="De-COase2_CS"/>
</dbReference>
<keyword evidence="4" id="KW-0456">Lyase</keyword>
<dbReference type="Gene3D" id="2.40.37.10">
    <property type="entry name" value="Lyase, Ornithine Decarboxylase, Chain A, domain 1"/>
    <property type="match status" value="1"/>
</dbReference>
<protein>
    <recommendedName>
        <fullName evidence="5">Orn/DAP/Arg decarboxylase 2 N-terminal domain-containing protein</fullName>
    </recommendedName>
</protein>
<dbReference type="Gene3D" id="3.20.20.10">
    <property type="entry name" value="Alanine racemase"/>
    <property type="match status" value="1"/>
</dbReference>
<dbReference type="GO" id="GO:0033387">
    <property type="term" value="P:putrescine biosynthetic process from arginine, via ornithine"/>
    <property type="evidence" value="ECO:0007669"/>
    <property type="project" value="TreeGrafter"/>
</dbReference>
<evidence type="ECO:0000256" key="2">
    <source>
        <dbReference type="ARBA" id="ARBA00008872"/>
    </source>
</evidence>
<evidence type="ECO:0000256" key="4">
    <source>
        <dbReference type="ARBA" id="ARBA00023239"/>
    </source>
</evidence>
<dbReference type="SUPFAM" id="SSF51419">
    <property type="entry name" value="PLP-binding barrel"/>
    <property type="match status" value="1"/>
</dbReference>
<dbReference type="PROSITE" id="PS00879">
    <property type="entry name" value="ODR_DC_2_2"/>
    <property type="match status" value="1"/>
</dbReference>
<reference evidence="7" key="1">
    <citation type="journal article" date="2023" name="Commun. Biol.">
        <title>Genome analysis of Parmales, the sister group of diatoms, reveals the evolutionary specialization of diatoms from phago-mixotrophs to photoautotrophs.</title>
        <authorList>
            <person name="Ban H."/>
            <person name="Sato S."/>
            <person name="Yoshikawa S."/>
            <person name="Yamada K."/>
            <person name="Nakamura Y."/>
            <person name="Ichinomiya M."/>
            <person name="Sato N."/>
            <person name="Blanc-Mathieu R."/>
            <person name="Endo H."/>
            <person name="Kuwata A."/>
            <person name="Ogata H."/>
        </authorList>
    </citation>
    <scope>NUCLEOTIDE SEQUENCE [LARGE SCALE GENOMIC DNA]</scope>
    <source>
        <strain evidence="7">NIES 3700</strain>
    </source>
</reference>
<dbReference type="SUPFAM" id="SSF50621">
    <property type="entry name" value="Alanine racemase C-terminal domain-like"/>
    <property type="match status" value="1"/>
</dbReference>
<dbReference type="InterPro" id="IPR029066">
    <property type="entry name" value="PLP-binding_barrel"/>
</dbReference>
<comment type="caution">
    <text evidence="6">The sequence shown here is derived from an EMBL/GenBank/DDBJ whole genome shotgun (WGS) entry which is preliminary data.</text>
</comment>
<keyword evidence="3" id="KW-0663">Pyridoxal phosphate</keyword>
<name>A0A9W7KU19_9STRA</name>
<evidence type="ECO:0000313" key="7">
    <source>
        <dbReference type="Proteomes" id="UP001165122"/>
    </source>
</evidence>
<dbReference type="PRINTS" id="PR01179">
    <property type="entry name" value="ODADCRBXLASE"/>
</dbReference>
<comment type="similarity">
    <text evidence="2">Belongs to the Orn/Lys/Arg decarboxylase class-II family.</text>
</comment>
<proteinExistence type="inferred from homology"/>
<accession>A0A9W7KU19</accession>
<dbReference type="PANTHER" id="PTHR11482:SF6">
    <property type="entry name" value="ORNITHINE DECARBOXYLASE 1-RELATED"/>
    <property type="match status" value="1"/>
</dbReference>
<dbReference type="GO" id="GO:0005737">
    <property type="term" value="C:cytoplasm"/>
    <property type="evidence" value="ECO:0007669"/>
    <property type="project" value="TreeGrafter"/>
</dbReference>
<evidence type="ECO:0000313" key="6">
    <source>
        <dbReference type="EMBL" id="GMI11331.1"/>
    </source>
</evidence>
<dbReference type="PANTHER" id="PTHR11482">
    <property type="entry name" value="ARGININE/DIAMINOPIMELATE/ORNITHINE DECARBOXYLASE"/>
    <property type="match status" value="1"/>
</dbReference>
<dbReference type="InterPro" id="IPR022644">
    <property type="entry name" value="De-COase2_N"/>
</dbReference>
<dbReference type="AlphaFoldDB" id="A0A9W7KU19"/>
<evidence type="ECO:0000259" key="5">
    <source>
        <dbReference type="Pfam" id="PF02784"/>
    </source>
</evidence>
<dbReference type="PRINTS" id="PR01182">
    <property type="entry name" value="ORNDCRBXLASE"/>
</dbReference>
<evidence type="ECO:0000256" key="1">
    <source>
        <dbReference type="ARBA" id="ARBA00001933"/>
    </source>
</evidence>
<organism evidence="6 7">
    <name type="scientific">Triparma laevis f. longispina</name>
    <dbReference type="NCBI Taxonomy" id="1714387"/>
    <lineage>
        <taxon>Eukaryota</taxon>
        <taxon>Sar</taxon>
        <taxon>Stramenopiles</taxon>
        <taxon>Ochrophyta</taxon>
        <taxon>Bolidophyceae</taxon>
        <taxon>Parmales</taxon>
        <taxon>Triparmaceae</taxon>
        <taxon>Triparma</taxon>
    </lineage>
</organism>
<dbReference type="Proteomes" id="UP001165122">
    <property type="component" value="Unassembled WGS sequence"/>
</dbReference>
<dbReference type="GO" id="GO:0004586">
    <property type="term" value="F:ornithine decarboxylase activity"/>
    <property type="evidence" value="ECO:0007669"/>
    <property type="project" value="TreeGrafter"/>
</dbReference>
<evidence type="ECO:0000256" key="3">
    <source>
        <dbReference type="ARBA" id="ARBA00022898"/>
    </source>
</evidence>